<dbReference type="RefSeq" id="WP_306733683.1">
    <property type="nucleotide sequence ID" value="NZ_JANHAX010000001.1"/>
</dbReference>
<dbReference type="AlphaFoldDB" id="A0AAE4B1U4"/>
<evidence type="ECO:0000313" key="3">
    <source>
        <dbReference type="Proteomes" id="UP001226762"/>
    </source>
</evidence>
<feature type="transmembrane region" description="Helical" evidence="1">
    <location>
        <begin position="75"/>
        <end position="97"/>
    </location>
</feature>
<feature type="transmembrane region" description="Helical" evidence="1">
    <location>
        <begin position="175"/>
        <end position="193"/>
    </location>
</feature>
<feature type="transmembrane region" description="Helical" evidence="1">
    <location>
        <begin position="33"/>
        <end position="55"/>
    </location>
</feature>
<proteinExistence type="predicted"/>
<keyword evidence="1" id="KW-1133">Transmembrane helix</keyword>
<dbReference type="EMBL" id="JANHAX010000001">
    <property type="protein sequence ID" value="MDQ2088413.1"/>
    <property type="molecule type" value="Genomic_DNA"/>
</dbReference>
<dbReference type="Proteomes" id="UP001226762">
    <property type="component" value="Unassembled WGS sequence"/>
</dbReference>
<name>A0AAE4B1U4_9RHOB</name>
<comment type="caution">
    <text evidence="2">The sequence shown here is derived from an EMBL/GenBank/DDBJ whole genome shotgun (WGS) entry which is preliminary data.</text>
</comment>
<evidence type="ECO:0000313" key="2">
    <source>
        <dbReference type="EMBL" id="MDQ2088413.1"/>
    </source>
</evidence>
<accession>A0AAE4B1U4</accession>
<keyword evidence="3" id="KW-1185">Reference proteome</keyword>
<gene>
    <name evidence="2" type="ORF">NO357_00680</name>
</gene>
<organism evidence="2 3">
    <name type="scientific">Marimonas arenosa</name>
    <dbReference type="NCBI Taxonomy" id="1795305"/>
    <lineage>
        <taxon>Bacteria</taxon>
        <taxon>Pseudomonadati</taxon>
        <taxon>Pseudomonadota</taxon>
        <taxon>Alphaproteobacteria</taxon>
        <taxon>Rhodobacterales</taxon>
        <taxon>Paracoccaceae</taxon>
        <taxon>Marimonas</taxon>
    </lineage>
</organism>
<feature type="transmembrane region" description="Helical" evidence="1">
    <location>
        <begin position="109"/>
        <end position="132"/>
    </location>
</feature>
<reference evidence="2" key="1">
    <citation type="submission" date="2022-07" db="EMBL/GenBank/DDBJ databases">
        <authorList>
            <person name="Otstavnykh N."/>
            <person name="Isaeva M."/>
            <person name="Bystritskaya E."/>
        </authorList>
    </citation>
    <scope>NUCLEOTIDE SEQUENCE</scope>
    <source>
        <strain evidence="2">KCTC 52189</strain>
    </source>
</reference>
<dbReference type="PROSITE" id="PS51257">
    <property type="entry name" value="PROKAR_LIPOPROTEIN"/>
    <property type="match status" value="1"/>
</dbReference>
<protein>
    <submittedName>
        <fullName evidence="2">Uncharacterized protein</fullName>
    </submittedName>
</protein>
<reference evidence="2" key="2">
    <citation type="submission" date="2023-02" db="EMBL/GenBank/DDBJ databases">
        <title>'Rhodoalgimonas zhirmunskyi' gen. nov., isolated from a red alga.</title>
        <authorList>
            <person name="Nedashkovskaya O.I."/>
            <person name="Otstavnykh N.Y."/>
            <person name="Bystritskaya E.P."/>
            <person name="Balabanova L.A."/>
            <person name="Isaeva M.P."/>
        </authorList>
    </citation>
    <scope>NUCLEOTIDE SEQUENCE</scope>
    <source>
        <strain evidence="2">KCTC 52189</strain>
    </source>
</reference>
<evidence type="ECO:0000256" key="1">
    <source>
        <dbReference type="SAM" id="Phobius"/>
    </source>
</evidence>
<keyword evidence="1" id="KW-0472">Membrane</keyword>
<keyword evidence="1" id="KW-0812">Transmembrane</keyword>
<sequence length="227" mass="24240">MPARLPPGWLPVALLALACTALSGLFPGMPFAAYYGPLPALAGTAFAALLAGFGLASLHRDDWIAARPTRGRARLLIPAVGLAFALPTVTVDIIAPWPPTINVTLPQGLLFYISIALTAEAVFHVVPLALLLGLASRLRPRLRLFWPAAAIAACAEPAFQIALGRDPATPLWRDLFLGLNLAGFALAQFALLRRYGLLGAYGARLGYYALWHITWGSARLPLLFAPE</sequence>